<name>A0ACB9FHH0_ARCLA</name>
<proteinExistence type="predicted"/>
<keyword evidence="2" id="KW-1185">Reference proteome</keyword>
<sequence length="89" mass="10430">MVSVELLLWSLLVCNLSKSHSVISLFMTQNIEVIMTSYYENFSLVDEAKLATKMFPWQIACCGIINEHIFLTAIYYRLSFDDRHFVHHI</sequence>
<protein>
    <submittedName>
        <fullName evidence="1">Uncharacterized protein</fullName>
    </submittedName>
</protein>
<reference evidence="2" key="1">
    <citation type="journal article" date="2022" name="Mol. Ecol. Resour.">
        <title>The genomes of chicory, endive, great burdock and yacon provide insights into Asteraceae palaeo-polyploidization history and plant inulin production.</title>
        <authorList>
            <person name="Fan W."/>
            <person name="Wang S."/>
            <person name="Wang H."/>
            <person name="Wang A."/>
            <person name="Jiang F."/>
            <person name="Liu H."/>
            <person name="Zhao H."/>
            <person name="Xu D."/>
            <person name="Zhang Y."/>
        </authorList>
    </citation>
    <scope>NUCLEOTIDE SEQUENCE [LARGE SCALE GENOMIC DNA]</scope>
    <source>
        <strain evidence="2">cv. Niubang</strain>
    </source>
</reference>
<evidence type="ECO:0000313" key="1">
    <source>
        <dbReference type="EMBL" id="KAI3770436.1"/>
    </source>
</evidence>
<comment type="caution">
    <text evidence="1">The sequence shown here is derived from an EMBL/GenBank/DDBJ whole genome shotgun (WGS) entry which is preliminary data.</text>
</comment>
<evidence type="ECO:0000313" key="2">
    <source>
        <dbReference type="Proteomes" id="UP001055879"/>
    </source>
</evidence>
<gene>
    <name evidence="1" type="ORF">L6452_01569</name>
</gene>
<dbReference type="EMBL" id="CM042047">
    <property type="protein sequence ID" value="KAI3770436.1"/>
    <property type="molecule type" value="Genomic_DNA"/>
</dbReference>
<dbReference type="Proteomes" id="UP001055879">
    <property type="component" value="Linkage Group LG01"/>
</dbReference>
<reference evidence="1 2" key="2">
    <citation type="journal article" date="2022" name="Mol. Ecol. Resour.">
        <title>The genomes of chicory, endive, great burdock and yacon provide insights into Asteraceae paleo-polyploidization history and plant inulin production.</title>
        <authorList>
            <person name="Fan W."/>
            <person name="Wang S."/>
            <person name="Wang H."/>
            <person name="Wang A."/>
            <person name="Jiang F."/>
            <person name="Liu H."/>
            <person name="Zhao H."/>
            <person name="Xu D."/>
            <person name="Zhang Y."/>
        </authorList>
    </citation>
    <scope>NUCLEOTIDE SEQUENCE [LARGE SCALE GENOMIC DNA]</scope>
    <source>
        <strain evidence="2">cv. Niubang</strain>
    </source>
</reference>
<accession>A0ACB9FHH0</accession>
<organism evidence="1 2">
    <name type="scientific">Arctium lappa</name>
    <name type="common">Greater burdock</name>
    <name type="synonym">Lappa major</name>
    <dbReference type="NCBI Taxonomy" id="4217"/>
    <lineage>
        <taxon>Eukaryota</taxon>
        <taxon>Viridiplantae</taxon>
        <taxon>Streptophyta</taxon>
        <taxon>Embryophyta</taxon>
        <taxon>Tracheophyta</taxon>
        <taxon>Spermatophyta</taxon>
        <taxon>Magnoliopsida</taxon>
        <taxon>eudicotyledons</taxon>
        <taxon>Gunneridae</taxon>
        <taxon>Pentapetalae</taxon>
        <taxon>asterids</taxon>
        <taxon>campanulids</taxon>
        <taxon>Asterales</taxon>
        <taxon>Asteraceae</taxon>
        <taxon>Carduoideae</taxon>
        <taxon>Cardueae</taxon>
        <taxon>Arctiinae</taxon>
        <taxon>Arctium</taxon>
    </lineage>
</organism>